<sequence>MVLSKPVFRVLGLLLVLNLSACKAQYPDLKDGLYAEFVTNKGTMLAELYYKKAPATVANFVSLAEGDNPLADSIYKGKKFYNGLLFHRVVKDFVIQGGDPTGTGKGGPGYKFNDEFSPDLKHDKKGILAMANSGYNTNGSQFYITLKETPWLNAYDEDGILKPCENSRISCHTVFGEIIKGLQVIDTIEQKDTIEEVNIIRKGSEAKNFDAPEVFLEALKKAERQEKEKAEKEAALLRSNKEKFEKQKEKAVALPSGLKYFISKKGNGPKLNETSDVLAHYSLYFENGKLLETSELKTAEANNMVNEQRKEANGYQPINCDLSPDAQMIAGFKEGLRQLSVGDRATLFIPYYLAYGEYGMPGIPPKTNLIFVVEVTELIN</sequence>
<keyword evidence="8" id="KW-0732">Signal</keyword>
<reference evidence="11 12" key="1">
    <citation type="submission" date="2024-02" db="EMBL/GenBank/DDBJ databases">
        <title>A Gaetbulibacter species isolated from tidal flats and genomic insights of their niches.</title>
        <authorList>
            <person name="Ye Y."/>
        </authorList>
    </citation>
    <scope>NUCLEOTIDE SEQUENCE [LARGE SCALE GENOMIC DNA]</scope>
    <source>
        <strain evidence="11 12">KYW382</strain>
    </source>
</reference>
<feature type="domain" description="PPIase cyclophilin-type" evidence="10">
    <location>
        <begin position="42"/>
        <end position="212"/>
    </location>
</feature>
<dbReference type="PRINTS" id="PR00153">
    <property type="entry name" value="CSAPPISMRASE"/>
</dbReference>
<comment type="caution">
    <text evidence="11">The sequence shown here is derived from an EMBL/GenBank/DDBJ whole genome shotgun (WGS) entry which is preliminary data.</text>
</comment>
<dbReference type="InterPro" id="IPR020892">
    <property type="entry name" value="Cyclophilin-type_PPIase_CS"/>
</dbReference>
<evidence type="ECO:0000256" key="6">
    <source>
        <dbReference type="PROSITE-ProRule" id="PRU00277"/>
    </source>
</evidence>
<evidence type="ECO:0000256" key="2">
    <source>
        <dbReference type="ARBA" id="ARBA00007365"/>
    </source>
</evidence>
<keyword evidence="4 6" id="KW-0697">Rotamase</keyword>
<dbReference type="GO" id="GO:0003755">
    <property type="term" value="F:peptidyl-prolyl cis-trans isomerase activity"/>
    <property type="evidence" value="ECO:0007669"/>
    <property type="project" value="UniProtKB-EC"/>
</dbReference>
<feature type="domain" description="PPIase FKBP-type" evidence="9">
    <location>
        <begin position="274"/>
        <end position="379"/>
    </location>
</feature>
<dbReference type="InterPro" id="IPR046357">
    <property type="entry name" value="PPIase_dom_sf"/>
</dbReference>
<dbReference type="Pfam" id="PF00160">
    <property type="entry name" value="Pro_isomerase"/>
    <property type="match status" value="1"/>
</dbReference>
<evidence type="ECO:0000259" key="9">
    <source>
        <dbReference type="PROSITE" id="PS50059"/>
    </source>
</evidence>
<dbReference type="Pfam" id="PF00254">
    <property type="entry name" value="FKBP_C"/>
    <property type="match status" value="1"/>
</dbReference>
<dbReference type="PANTHER" id="PTHR45625:SF4">
    <property type="entry name" value="PEPTIDYLPROLYL ISOMERASE DOMAIN AND WD REPEAT-CONTAINING PROTEIN 1"/>
    <property type="match status" value="1"/>
</dbReference>
<proteinExistence type="inferred from homology"/>
<evidence type="ECO:0000256" key="1">
    <source>
        <dbReference type="ARBA" id="ARBA00000971"/>
    </source>
</evidence>
<dbReference type="InterPro" id="IPR002130">
    <property type="entry name" value="Cyclophilin-type_PPIase_dom"/>
</dbReference>
<name>A0ABW7MWU0_9FLAO</name>
<protein>
    <recommendedName>
        <fullName evidence="3 6">peptidylprolyl isomerase</fullName>
        <ecNumber evidence="3 6">5.2.1.8</ecNumber>
    </recommendedName>
</protein>
<dbReference type="SUPFAM" id="SSF50891">
    <property type="entry name" value="Cyclophilin-like"/>
    <property type="match status" value="1"/>
</dbReference>
<gene>
    <name evidence="11" type="ORF">V8G58_05005</name>
</gene>
<dbReference type="InterPro" id="IPR044666">
    <property type="entry name" value="Cyclophilin_A-like"/>
</dbReference>
<accession>A0ABW7MWU0</accession>
<dbReference type="PROSITE" id="PS00170">
    <property type="entry name" value="CSA_PPIASE_1"/>
    <property type="match status" value="1"/>
</dbReference>
<dbReference type="Gene3D" id="3.10.50.40">
    <property type="match status" value="1"/>
</dbReference>
<evidence type="ECO:0000256" key="7">
    <source>
        <dbReference type="SAM" id="Coils"/>
    </source>
</evidence>
<evidence type="ECO:0000259" key="10">
    <source>
        <dbReference type="PROSITE" id="PS50072"/>
    </source>
</evidence>
<evidence type="ECO:0000313" key="12">
    <source>
        <dbReference type="Proteomes" id="UP001610100"/>
    </source>
</evidence>
<dbReference type="EMBL" id="JBAWKB010000001">
    <property type="protein sequence ID" value="MFH6771286.1"/>
    <property type="molecule type" value="Genomic_DNA"/>
</dbReference>
<comment type="similarity">
    <text evidence="2">Belongs to the cyclophilin-type PPIase family.</text>
</comment>
<keyword evidence="7" id="KW-0175">Coiled coil</keyword>
<feature type="chain" id="PRO_5047228209" description="peptidylprolyl isomerase" evidence="8">
    <location>
        <begin position="25"/>
        <end position="380"/>
    </location>
</feature>
<evidence type="ECO:0000256" key="4">
    <source>
        <dbReference type="ARBA" id="ARBA00023110"/>
    </source>
</evidence>
<evidence type="ECO:0000313" key="11">
    <source>
        <dbReference type="EMBL" id="MFH6771286.1"/>
    </source>
</evidence>
<dbReference type="Gene3D" id="2.40.100.10">
    <property type="entry name" value="Cyclophilin-like"/>
    <property type="match status" value="1"/>
</dbReference>
<keyword evidence="12" id="KW-1185">Reference proteome</keyword>
<dbReference type="InterPro" id="IPR029000">
    <property type="entry name" value="Cyclophilin-like_dom_sf"/>
</dbReference>
<dbReference type="SUPFAM" id="SSF54534">
    <property type="entry name" value="FKBP-like"/>
    <property type="match status" value="1"/>
</dbReference>
<comment type="catalytic activity">
    <reaction evidence="1 6">
        <text>[protein]-peptidylproline (omega=180) = [protein]-peptidylproline (omega=0)</text>
        <dbReference type="Rhea" id="RHEA:16237"/>
        <dbReference type="Rhea" id="RHEA-COMP:10747"/>
        <dbReference type="Rhea" id="RHEA-COMP:10748"/>
        <dbReference type="ChEBI" id="CHEBI:83833"/>
        <dbReference type="ChEBI" id="CHEBI:83834"/>
        <dbReference type="EC" id="5.2.1.8"/>
    </reaction>
</comment>
<organism evidence="11 12">
    <name type="scientific">Gaetbulibacter aestuarii</name>
    <dbReference type="NCBI Taxonomy" id="1502358"/>
    <lineage>
        <taxon>Bacteria</taxon>
        <taxon>Pseudomonadati</taxon>
        <taxon>Bacteroidota</taxon>
        <taxon>Flavobacteriia</taxon>
        <taxon>Flavobacteriales</taxon>
        <taxon>Flavobacteriaceae</taxon>
        <taxon>Gaetbulibacter</taxon>
    </lineage>
</organism>
<dbReference type="InterPro" id="IPR001179">
    <property type="entry name" value="PPIase_FKBP_dom"/>
</dbReference>
<dbReference type="PROSITE" id="PS50072">
    <property type="entry name" value="CSA_PPIASE_2"/>
    <property type="match status" value="1"/>
</dbReference>
<dbReference type="EC" id="5.2.1.8" evidence="3 6"/>
<dbReference type="Proteomes" id="UP001610100">
    <property type="component" value="Unassembled WGS sequence"/>
</dbReference>
<feature type="signal peptide" evidence="8">
    <location>
        <begin position="1"/>
        <end position="24"/>
    </location>
</feature>
<evidence type="ECO:0000256" key="8">
    <source>
        <dbReference type="SAM" id="SignalP"/>
    </source>
</evidence>
<evidence type="ECO:0000256" key="3">
    <source>
        <dbReference type="ARBA" id="ARBA00013194"/>
    </source>
</evidence>
<dbReference type="PANTHER" id="PTHR45625">
    <property type="entry name" value="PEPTIDYL-PROLYL CIS-TRANS ISOMERASE-RELATED"/>
    <property type="match status" value="1"/>
</dbReference>
<dbReference type="RefSeq" id="WP_344740325.1">
    <property type="nucleotide sequence ID" value="NZ_BAABAY010000001.1"/>
</dbReference>
<feature type="coiled-coil region" evidence="7">
    <location>
        <begin position="213"/>
        <end position="247"/>
    </location>
</feature>
<keyword evidence="5 6" id="KW-0413">Isomerase</keyword>
<dbReference type="PROSITE" id="PS50059">
    <property type="entry name" value="FKBP_PPIASE"/>
    <property type="match status" value="1"/>
</dbReference>
<evidence type="ECO:0000256" key="5">
    <source>
        <dbReference type="ARBA" id="ARBA00023235"/>
    </source>
</evidence>
<dbReference type="CDD" id="cd00317">
    <property type="entry name" value="cyclophilin"/>
    <property type="match status" value="1"/>
</dbReference>